<protein>
    <submittedName>
        <fullName evidence="1">Uncharacterized protein</fullName>
    </submittedName>
</protein>
<name>A0A3N4IKZ0_ASCIM</name>
<gene>
    <name evidence="1" type="ORF">BJ508DRAFT_321668</name>
</gene>
<organism evidence="1 2">
    <name type="scientific">Ascobolus immersus RN42</name>
    <dbReference type="NCBI Taxonomy" id="1160509"/>
    <lineage>
        <taxon>Eukaryota</taxon>
        <taxon>Fungi</taxon>
        <taxon>Dikarya</taxon>
        <taxon>Ascomycota</taxon>
        <taxon>Pezizomycotina</taxon>
        <taxon>Pezizomycetes</taxon>
        <taxon>Pezizales</taxon>
        <taxon>Ascobolaceae</taxon>
        <taxon>Ascobolus</taxon>
    </lineage>
</organism>
<evidence type="ECO:0000313" key="1">
    <source>
        <dbReference type="EMBL" id="RPA86539.1"/>
    </source>
</evidence>
<dbReference type="AlphaFoldDB" id="A0A3N4IKZ0"/>
<sequence length="148" mass="16748">MDCAYPSSFRSLIEDYLLVYIRQLHPYFSSLGRAVLITPEPEVDPRVEFIEIVELLGAPGGAISMRCILGLMRDAQLVLLDITMRALLDQLAALLTIESSNESLRLIEMTRACRRTKQIISSFLGHESFRSERLELLILGHLAEEEVN</sequence>
<accession>A0A3N4IKZ0</accession>
<proteinExistence type="predicted"/>
<dbReference type="EMBL" id="ML119649">
    <property type="protein sequence ID" value="RPA86539.1"/>
    <property type="molecule type" value="Genomic_DNA"/>
</dbReference>
<dbReference type="Proteomes" id="UP000275078">
    <property type="component" value="Unassembled WGS sequence"/>
</dbReference>
<reference evidence="1 2" key="1">
    <citation type="journal article" date="2018" name="Nat. Ecol. Evol.">
        <title>Pezizomycetes genomes reveal the molecular basis of ectomycorrhizal truffle lifestyle.</title>
        <authorList>
            <person name="Murat C."/>
            <person name="Payen T."/>
            <person name="Noel B."/>
            <person name="Kuo A."/>
            <person name="Morin E."/>
            <person name="Chen J."/>
            <person name="Kohler A."/>
            <person name="Krizsan K."/>
            <person name="Balestrini R."/>
            <person name="Da Silva C."/>
            <person name="Montanini B."/>
            <person name="Hainaut M."/>
            <person name="Levati E."/>
            <person name="Barry K.W."/>
            <person name="Belfiori B."/>
            <person name="Cichocki N."/>
            <person name="Clum A."/>
            <person name="Dockter R.B."/>
            <person name="Fauchery L."/>
            <person name="Guy J."/>
            <person name="Iotti M."/>
            <person name="Le Tacon F."/>
            <person name="Lindquist E.A."/>
            <person name="Lipzen A."/>
            <person name="Malagnac F."/>
            <person name="Mello A."/>
            <person name="Molinier V."/>
            <person name="Miyauchi S."/>
            <person name="Poulain J."/>
            <person name="Riccioni C."/>
            <person name="Rubini A."/>
            <person name="Sitrit Y."/>
            <person name="Splivallo R."/>
            <person name="Traeger S."/>
            <person name="Wang M."/>
            <person name="Zifcakova L."/>
            <person name="Wipf D."/>
            <person name="Zambonelli A."/>
            <person name="Paolocci F."/>
            <person name="Nowrousian M."/>
            <person name="Ottonello S."/>
            <person name="Baldrian P."/>
            <person name="Spatafora J.W."/>
            <person name="Henrissat B."/>
            <person name="Nagy L.G."/>
            <person name="Aury J.M."/>
            <person name="Wincker P."/>
            <person name="Grigoriev I.V."/>
            <person name="Bonfante P."/>
            <person name="Martin F.M."/>
        </authorList>
    </citation>
    <scope>NUCLEOTIDE SEQUENCE [LARGE SCALE GENOMIC DNA]</scope>
    <source>
        <strain evidence="1 2">RN42</strain>
    </source>
</reference>
<evidence type="ECO:0000313" key="2">
    <source>
        <dbReference type="Proteomes" id="UP000275078"/>
    </source>
</evidence>
<keyword evidence="2" id="KW-1185">Reference proteome</keyword>